<dbReference type="CDD" id="cd00371">
    <property type="entry name" value="HMA"/>
    <property type="match status" value="4"/>
</dbReference>
<keyword evidence="8 17" id="KW-0547">Nucleotide-binding</keyword>
<evidence type="ECO:0000313" key="20">
    <source>
        <dbReference type="EMBL" id="KPI96340.1"/>
    </source>
</evidence>
<feature type="transmembrane region" description="Helical" evidence="17">
    <location>
        <begin position="1216"/>
        <end position="1238"/>
    </location>
</feature>
<evidence type="ECO:0000256" key="16">
    <source>
        <dbReference type="ARBA" id="ARBA00023136"/>
    </source>
</evidence>
<feature type="transmembrane region" description="Helical" evidence="17">
    <location>
        <begin position="446"/>
        <end position="464"/>
    </location>
</feature>
<dbReference type="InterPro" id="IPR036163">
    <property type="entry name" value="HMA_dom_sf"/>
</dbReference>
<dbReference type="GO" id="GO:0005802">
    <property type="term" value="C:trans-Golgi network"/>
    <property type="evidence" value="ECO:0007669"/>
    <property type="project" value="TreeGrafter"/>
</dbReference>
<evidence type="ECO:0000256" key="11">
    <source>
        <dbReference type="ARBA" id="ARBA00022842"/>
    </source>
</evidence>
<feature type="transmembrane region" description="Helical" evidence="17">
    <location>
        <begin position="646"/>
        <end position="666"/>
    </location>
</feature>
<evidence type="ECO:0000256" key="9">
    <source>
        <dbReference type="ARBA" id="ARBA00022796"/>
    </source>
</evidence>
<dbReference type="GO" id="GO:0006878">
    <property type="term" value="P:intracellular copper ion homeostasis"/>
    <property type="evidence" value="ECO:0007669"/>
    <property type="project" value="TreeGrafter"/>
</dbReference>
<dbReference type="STRING" id="66420.A0A194PYV7"/>
<dbReference type="InterPro" id="IPR006122">
    <property type="entry name" value="HMA_Cu_ion-bd"/>
</dbReference>
<dbReference type="NCBIfam" id="TIGR00003">
    <property type="entry name" value="copper ion binding protein"/>
    <property type="match status" value="4"/>
</dbReference>
<dbReference type="EMBL" id="KQ459593">
    <property type="protein sequence ID" value="KPI96340.1"/>
    <property type="molecule type" value="Genomic_DNA"/>
</dbReference>
<evidence type="ECO:0000256" key="4">
    <source>
        <dbReference type="ARBA" id="ARBA00022448"/>
    </source>
</evidence>
<evidence type="ECO:0000256" key="2">
    <source>
        <dbReference type="ARBA" id="ARBA00006024"/>
    </source>
</evidence>
<evidence type="ECO:0000256" key="14">
    <source>
        <dbReference type="ARBA" id="ARBA00023008"/>
    </source>
</evidence>
<dbReference type="GO" id="GO:0060003">
    <property type="term" value="P:copper ion export"/>
    <property type="evidence" value="ECO:0007669"/>
    <property type="project" value="TreeGrafter"/>
</dbReference>
<protein>
    <recommendedName>
        <fullName evidence="3">P-type Cu(+) transporter</fullName>
        <ecNumber evidence="3">7.2.2.8</ecNumber>
    </recommendedName>
</protein>
<evidence type="ECO:0000256" key="15">
    <source>
        <dbReference type="ARBA" id="ARBA00023065"/>
    </source>
</evidence>
<dbReference type="SUPFAM" id="SSF81665">
    <property type="entry name" value="Calcium ATPase, transmembrane domain M"/>
    <property type="match status" value="1"/>
</dbReference>
<keyword evidence="12" id="KW-1278">Translocase</keyword>
<dbReference type="InterPro" id="IPR017969">
    <property type="entry name" value="Heavy-metal-associated_CS"/>
</dbReference>
<feature type="domain" description="HMA" evidence="19">
    <location>
        <begin position="236"/>
        <end position="302"/>
    </location>
</feature>
<accession>A0A194PYV7</accession>
<dbReference type="GO" id="GO:0015677">
    <property type="term" value="P:copper ion import"/>
    <property type="evidence" value="ECO:0007669"/>
    <property type="project" value="TreeGrafter"/>
</dbReference>
<organism evidence="20 21">
    <name type="scientific">Papilio xuthus</name>
    <name type="common">Asian swallowtail butterfly</name>
    <dbReference type="NCBI Taxonomy" id="66420"/>
    <lineage>
        <taxon>Eukaryota</taxon>
        <taxon>Metazoa</taxon>
        <taxon>Ecdysozoa</taxon>
        <taxon>Arthropoda</taxon>
        <taxon>Hexapoda</taxon>
        <taxon>Insecta</taxon>
        <taxon>Pterygota</taxon>
        <taxon>Neoptera</taxon>
        <taxon>Endopterygota</taxon>
        <taxon>Lepidoptera</taxon>
        <taxon>Glossata</taxon>
        <taxon>Ditrysia</taxon>
        <taxon>Papilionoidea</taxon>
        <taxon>Papilionidae</taxon>
        <taxon>Papilioninae</taxon>
        <taxon>Papilio</taxon>
    </lineage>
</organism>
<dbReference type="EC" id="7.2.2.8" evidence="3"/>
<keyword evidence="6 17" id="KW-0479">Metal-binding</keyword>
<keyword evidence="13 17" id="KW-1133">Transmembrane helix</keyword>
<dbReference type="PRINTS" id="PR00119">
    <property type="entry name" value="CATATPASE"/>
</dbReference>
<dbReference type="InterPro" id="IPR059000">
    <property type="entry name" value="ATPase_P-type_domA"/>
</dbReference>
<dbReference type="GO" id="GO:0043682">
    <property type="term" value="F:P-type divalent copper transporter activity"/>
    <property type="evidence" value="ECO:0007669"/>
    <property type="project" value="TreeGrafter"/>
</dbReference>
<keyword evidence="21" id="KW-1185">Reference proteome</keyword>
<dbReference type="InterPro" id="IPR023299">
    <property type="entry name" value="ATPase_P-typ_cyto_dom_N"/>
</dbReference>
<dbReference type="CDD" id="cd02094">
    <property type="entry name" value="P-type_ATPase_Cu-like"/>
    <property type="match status" value="1"/>
</dbReference>
<evidence type="ECO:0000256" key="7">
    <source>
        <dbReference type="ARBA" id="ARBA00022737"/>
    </source>
</evidence>
<keyword evidence="14" id="KW-0186">Copper</keyword>
<feature type="domain" description="HMA" evidence="19">
    <location>
        <begin position="24"/>
        <end position="90"/>
    </location>
</feature>
<dbReference type="PANTHER" id="PTHR43520:SF8">
    <property type="entry name" value="P-TYPE CU(+) TRANSPORTER"/>
    <property type="match status" value="1"/>
</dbReference>
<dbReference type="PRINTS" id="PR00942">
    <property type="entry name" value="CUATPASEI"/>
</dbReference>
<evidence type="ECO:0000256" key="18">
    <source>
        <dbReference type="SAM" id="MobiDB-lite"/>
    </source>
</evidence>
<feature type="compositionally biased region" description="Polar residues" evidence="18">
    <location>
        <begin position="195"/>
        <end position="207"/>
    </location>
</feature>
<feature type="transmembrane region" description="Helical" evidence="17">
    <location>
        <begin position="541"/>
        <end position="563"/>
    </location>
</feature>
<keyword evidence="9" id="KW-0187">Copper transport</keyword>
<dbReference type="PROSITE" id="PS01047">
    <property type="entry name" value="HMA_1"/>
    <property type="match status" value="3"/>
</dbReference>
<dbReference type="GO" id="GO:0005886">
    <property type="term" value="C:plasma membrane"/>
    <property type="evidence" value="ECO:0007669"/>
    <property type="project" value="TreeGrafter"/>
</dbReference>
<gene>
    <name evidence="20" type="ORF">RR46_12370</name>
</gene>
<dbReference type="Gene3D" id="2.70.150.10">
    <property type="entry name" value="Calcium-transporting ATPase, cytoplasmic transduction domain A"/>
    <property type="match status" value="1"/>
</dbReference>
<dbReference type="InterPro" id="IPR008250">
    <property type="entry name" value="ATPase_P-typ_transduc_dom_A_sf"/>
</dbReference>
<evidence type="ECO:0000256" key="13">
    <source>
        <dbReference type="ARBA" id="ARBA00022989"/>
    </source>
</evidence>
<dbReference type="Gene3D" id="3.40.1110.10">
    <property type="entry name" value="Calcium-transporting ATPase, cytoplasmic domain N"/>
    <property type="match status" value="1"/>
</dbReference>
<comment type="subcellular location">
    <subcellularLocation>
        <location evidence="1">Golgi apparatus</location>
        <location evidence="1">trans-Golgi network membrane</location>
        <topology evidence="1">Multi-pass membrane protein</topology>
    </subcellularLocation>
    <subcellularLocation>
        <location evidence="17">Membrane</location>
    </subcellularLocation>
</comment>
<reference evidence="20 21" key="1">
    <citation type="journal article" date="2015" name="Nat. Commun.">
        <title>Outbred genome sequencing and CRISPR/Cas9 gene editing in butterflies.</title>
        <authorList>
            <person name="Li X."/>
            <person name="Fan D."/>
            <person name="Zhang W."/>
            <person name="Liu G."/>
            <person name="Zhang L."/>
            <person name="Zhao L."/>
            <person name="Fang X."/>
            <person name="Chen L."/>
            <person name="Dong Y."/>
            <person name="Chen Y."/>
            <person name="Ding Y."/>
            <person name="Zhao R."/>
            <person name="Feng M."/>
            <person name="Zhu Y."/>
            <person name="Feng Y."/>
            <person name="Jiang X."/>
            <person name="Zhu D."/>
            <person name="Xiang H."/>
            <person name="Feng X."/>
            <person name="Li S."/>
            <person name="Wang J."/>
            <person name="Zhang G."/>
            <person name="Kronforst M.R."/>
            <person name="Wang W."/>
        </authorList>
    </citation>
    <scope>NUCLEOTIDE SEQUENCE [LARGE SCALE GENOMIC DNA]</scope>
    <source>
        <strain evidence="20">Ya'a_city_454_Px</strain>
        <tissue evidence="20">Whole body</tissue>
    </source>
</reference>
<dbReference type="SUPFAM" id="SSF81653">
    <property type="entry name" value="Calcium ATPase, transduction domain A"/>
    <property type="match status" value="1"/>
</dbReference>
<evidence type="ECO:0000256" key="1">
    <source>
        <dbReference type="ARBA" id="ARBA00004166"/>
    </source>
</evidence>
<keyword evidence="10 17" id="KW-0067">ATP-binding</keyword>
<dbReference type="SUPFAM" id="SSF55008">
    <property type="entry name" value="HMA, heavy metal-associated domain"/>
    <property type="match status" value="4"/>
</dbReference>
<feature type="domain" description="HMA" evidence="19">
    <location>
        <begin position="120"/>
        <end position="186"/>
    </location>
</feature>
<keyword evidence="11" id="KW-0460">Magnesium</keyword>
<evidence type="ECO:0000259" key="19">
    <source>
        <dbReference type="PROSITE" id="PS50846"/>
    </source>
</evidence>
<dbReference type="InterPro" id="IPR023298">
    <property type="entry name" value="ATPase_P-typ_TM_dom_sf"/>
</dbReference>
<keyword evidence="4" id="KW-0813">Transport</keyword>
<feature type="domain" description="HMA" evidence="19">
    <location>
        <begin position="313"/>
        <end position="379"/>
    </location>
</feature>
<dbReference type="FunFam" id="3.30.70.100:FF:000001">
    <property type="entry name" value="ATPase copper transporting beta"/>
    <property type="match status" value="4"/>
</dbReference>
<dbReference type="Pfam" id="PF00122">
    <property type="entry name" value="E1-E2_ATPase"/>
    <property type="match status" value="1"/>
</dbReference>
<evidence type="ECO:0000256" key="12">
    <source>
        <dbReference type="ARBA" id="ARBA00022967"/>
    </source>
</evidence>
<keyword evidence="15" id="KW-0406">Ion transport</keyword>
<dbReference type="InterPro" id="IPR006121">
    <property type="entry name" value="HMA_dom"/>
</dbReference>
<keyword evidence="5 17" id="KW-0812">Transmembrane</keyword>
<evidence type="ECO:0000256" key="5">
    <source>
        <dbReference type="ARBA" id="ARBA00022692"/>
    </source>
</evidence>
<dbReference type="Pfam" id="PF00702">
    <property type="entry name" value="Hydrolase"/>
    <property type="match status" value="1"/>
</dbReference>
<evidence type="ECO:0000313" key="21">
    <source>
        <dbReference type="Proteomes" id="UP000053268"/>
    </source>
</evidence>
<comment type="similarity">
    <text evidence="2 17">Belongs to the cation transport ATPase (P-type) (TC 3.A.3) family. Type IB subfamily.</text>
</comment>
<feature type="transmembrane region" description="Helical" evidence="17">
    <location>
        <begin position="1244"/>
        <end position="1264"/>
    </location>
</feature>
<dbReference type="PANTHER" id="PTHR43520">
    <property type="entry name" value="ATP7, ISOFORM B"/>
    <property type="match status" value="1"/>
</dbReference>
<feature type="transmembrane region" description="Helical" evidence="17">
    <location>
        <begin position="617"/>
        <end position="640"/>
    </location>
</feature>
<dbReference type="Proteomes" id="UP000053268">
    <property type="component" value="Unassembled WGS sequence"/>
</dbReference>
<evidence type="ECO:0000256" key="10">
    <source>
        <dbReference type="ARBA" id="ARBA00022840"/>
    </source>
</evidence>
<evidence type="ECO:0000256" key="3">
    <source>
        <dbReference type="ARBA" id="ARBA00012517"/>
    </source>
</evidence>
<dbReference type="Pfam" id="PF00403">
    <property type="entry name" value="HMA"/>
    <property type="match status" value="4"/>
</dbReference>
<dbReference type="GO" id="GO:0016887">
    <property type="term" value="F:ATP hydrolysis activity"/>
    <property type="evidence" value="ECO:0007669"/>
    <property type="project" value="InterPro"/>
</dbReference>
<feature type="transmembrane region" description="Helical" evidence="17">
    <location>
        <begin position="583"/>
        <end position="601"/>
    </location>
</feature>
<evidence type="ECO:0000256" key="8">
    <source>
        <dbReference type="ARBA" id="ARBA00022741"/>
    </source>
</evidence>
<evidence type="ECO:0000256" key="6">
    <source>
        <dbReference type="ARBA" id="ARBA00022723"/>
    </source>
</evidence>
<dbReference type="SUPFAM" id="SSF56784">
    <property type="entry name" value="HAD-like"/>
    <property type="match status" value="1"/>
</dbReference>
<dbReference type="InterPro" id="IPR027256">
    <property type="entry name" value="P-typ_ATPase_IB"/>
</dbReference>
<dbReference type="Gene3D" id="3.30.70.100">
    <property type="match status" value="4"/>
</dbReference>
<dbReference type="GO" id="GO:0140581">
    <property type="term" value="F:P-type monovalent copper transporter activity"/>
    <property type="evidence" value="ECO:0007669"/>
    <property type="project" value="UniProtKB-EC"/>
</dbReference>
<sequence>MLSRGIKYKRLDDIEISEPGQELVAVRVAINGMTCQSCVRSIETSVRELPGVEDAKVELSEHAGYFRYDPHVCSLEAIRSHIEDMGFEAPTDVVDDETKNLLPKEIPTDVLIDMSGSAESNLVLSVVGMTCQSCVNTIEGRLHEMSGVRQACVSLAEGVARVRVLRDVITPQHVSDAIYDLGFDVTILTVDGQPYSESSSQNKSNEASGDAVRANNASKTHLNGETGEAGMAEQTSRCTLEVRGMTCASCVAAIEKHCSKIYGVQSVVIALLAAKAEVRYEPRKVSAPDIAQSITALGFPADVLSDGDGCGQRELVLNIKGMTCASCVSKIEKTVLKLSGVASCAVALTTSKGKIKYDTEMIGPRTICEAINSLGFEASVASTNSRGATDYLEHKEEIRKWRNAFLVSLVFGGPCMIAMTYFMATMPQHSARDMCCVLPGLSLENLIMMLLATPVQFIGGWHFYKQAYKALRHGSPNMDVLISMTTTIRGKIKYDTEMIGPRTICEAINSLGFEASVASTNSRGATDYLEHKEEIRKWRNAFLVSLVFGGPCMIAMTYFMATMPQHSARDMCCVLPGLSLENLIMMLLATPVQFIGGWHFYKQAYKALRHGSPNMDVLISMTTTISYFYSLAVVIASMSLQKDTSPLTFFDTPPMLLVFVSLGRWLENIAKGKTSEALSKLLSLKATEAVLVTVDRDGNELAEKSIPIDLVERGDILKVVPGAKVPVDGKVISGQSTCDESLITGESMPVAKSKDSLVIGGSINQHGALLVRATHTGEASTLAQIVRLVEDAQASKAPVQRLADTIAGYFVPMVVFLSILTLICWIISGALDIERIKAITPEIYRDGTRWELIVQSAFHFALSVLAIACPCALGLATPTAVMVATGVGAKLGLLIKGAEPLENAHKVKTVIFDKTGTITRGKTSVAKVSLLTGEPASLPDILACLHTAELNSEHPVASAIVRWCGSALGEVRAASCSGFAAAPGCGLRARVRLRPGVQPPQQLRDAINAAKPGDTLQVCGVPVELVAGAGDAALSSAQAAARLHALIESGSEQVVLIGNREWMSRNGVPVPARVQEQLRHDELLGRTAVLAAINEQLVCTIGVADEVKPEAHLAVYWLKRMGLQVGINKVYAEVLPSHKVAKIQKLQEQGQKVAMVGDGVNDSPALAQADVGIAIASGTDVAVEAADLVLMRNDLLDVVACLELSRSTVRRIRLNFVFASVYNLLGIPLASGAFALYGLQLQPWMASAAMAMSSVSVVCSSLLLKTFKKSSVDQLRTAEYLQSLQCEELQTVSVHRGLDERLQTDRAASPLAKLFNRSKSNDGCLLQEEDDMLTVSFIPKHPTREQPSLNG</sequence>
<feature type="transmembrane region" description="Helical" evidence="17">
    <location>
        <begin position="857"/>
        <end position="876"/>
    </location>
</feature>
<name>A0A194PYV7_PAPXU</name>
<keyword evidence="16 17" id="KW-0472">Membrane</keyword>
<dbReference type="FunFam" id="2.70.150.10:FF:000002">
    <property type="entry name" value="Copper-transporting ATPase 1, putative"/>
    <property type="match status" value="1"/>
</dbReference>
<keyword evidence="7" id="KW-0677">Repeat</keyword>
<dbReference type="InterPro" id="IPR001757">
    <property type="entry name" value="P_typ_ATPase"/>
</dbReference>
<dbReference type="PROSITE" id="PS50846">
    <property type="entry name" value="HMA_2"/>
    <property type="match status" value="4"/>
</dbReference>
<dbReference type="NCBIfam" id="TIGR01494">
    <property type="entry name" value="ATPase_P-type"/>
    <property type="match status" value="1"/>
</dbReference>
<dbReference type="NCBIfam" id="TIGR01525">
    <property type="entry name" value="ATPase-IB_hvy"/>
    <property type="match status" value="1"/>
</dbReference>
<proteinExistence type="inferred from homology"/>
<dbReference type="InterPro" id="IPR023214">
    <property type="entry name" value="HAD_sf"/>
</dbReference>
<feature type="region of interest" description="Disordered" evidence="18">
    <location>
        <begin position="194"/>
        <end position="230"/>
    </location>
</feature>
<dbReference type="InterPro" id="IPR018303">
    <property type="entry name" value="ATPase_P-typ_P_site"/>
</dbReference>
<dbReference type="GO" id="GO:0005507">
    <property type="term" value="F:copper ion binding"/>
    <property type="evidence" value="ECO:0007669"/>
    <property type="project" value="InterPro"/>
</dbReference>
<evidence type="ECO:0000256" key="17">
    <source>
        <dbReference type="RuleBase" id="RU362081"/>
    </source>
</evidence>
<dbReference type="PROSITE" id="PS00154">
    <property type="entry name" value="ATPASE_E1_E2"/>
    <property type="match status" value="1"/>
</dbReference>
<dbReference type="Gene3D" id="3.40.50.1000">
    <property type="entry name" value="HAD superfamily/HAD-like"/>
    <property type="match status" value="1"/>
</dbReference>
<dbReference type="InterPro" id="IPR036412">
    <property type="entry name" value="HAD-like_sf"/>
</dbReference>
<dbReference type="GO" id="GO:0005524">
    <property type="term" value="F:ATP binding"/>
    <property type="evidence" value="ECO:0007669"/>
    <property type="project" value="UniProtKB-UniRule"/>
</dbReference>
<feature type="transmembrane region" description="Helical" evidence="17">
    <location>
        <begin position="404"/>
        <end position="426"/>
    </location>
</feature>
<feature type="transmembrane region" description="Helical" evidence="17">
    <location>
        <begin position="806"/>
        <end position="828"/>
    </location>
</feature>